<dbReference type="PANTHER" id="PTHR43616:SF5">
    <property type="entry name" value="GLYCEROL DEHYDROGENASE 1"/>
    <property type="match status" value="1"/>
</dbReference>
<protein>
    <submittedName>
        <fullName evidence="10">sn-glycerol-1-phosphate dehydrogenase</fullName>
    </submittedName>
</protein>
<keyword evidence="6" id="KW-0520">NAD</keyword>
<dbReference type="GO" id="GO:0016614">
    <property type="term" value="F:oxidoreductase activity, acting on CH-OH group of donors"/>
    <property type="evidence" value="ECO:0007669"/>
    <property type="project" value="InterPro"/>
</dbReference>
<dbReference type="Gene3D" id="1.20.1090.10">
    <property type="entry name" value="Dehydroquinate synthase-like - alpha domain"/>
    <property type="match status" value="1"/>
</dbReference>
<dbReference type="PANTHER" id="PTHR43616">
    <property type="entry name" value="GLYCEROL DEHYDROGENASE"/>
    <property type="match status" value="1"/>
</dbReference>
<keyword evidence="3" id="KW-0479">Metal-binding</keyword>
<dbReference type="AlphaFoldDB" id="A0A5B8XZF8"/>
<keyword evidence="4" id="KW-0521">NADP</keyword>
<dbReference type="GO" id="GO:0046872">
    <property type="term" value="F:metal ion binding"/>
    <property type="evidence" value="ECO:0007669"/>
    <property type="project" value="UniProtKB-KW"/>
</dbReference>
<evidence type="ECO:0000256" key="8">
    <source>
        <dbReference type="ARBA" id="ARBA00023209"/>
    </source>
</evidence>
<evidence type="ECO:0000256" key="1">
    <source>
        <dbReference type="ARBA" id="ARBA00022490"/>
    </source>
</evidence>
<reference evidence="10 11" key="1">
    <citation type="submission" date="2019-08" db="EMBL/GenBank/DDBJ databases">
        <authorList>
            <person name="Liang Q."/>
        </authorList>
    </citation>
    <scope>NUCLEOTIDE SEQUENCE [LARGE SCALE GENOMIC DNA]</scope>
    <source>
        <strain evidence="10 11">V1718</strain>
    </source>
</reference>
<keyword evidence="11" id="KW-1185">Reference proteome</keyword>
<dbReference type="OrthoDB" id="8842430at2"/>
<dbReference type="Gene3D" id="3.40.50.1970">
    <property type="match status" value="1"/>
</dbReference>
<name>A0A5B8XZF8_9DELT</name>
<evidence type="ECO:0000256" key="2">
    <source>
        <dbReference type="ARBA" id="ARBA00022516"/>
    </source>
</evidence>
<keyword evidence="2" id="KW-0444">Lipid biosynthesis</keyword>
<keyword evidence="9" id="KW-1208">Phospholipid metabolism</keyword>
<keyword evidence="8" id="KW-0594">Phospholipid biosynthesis</keyword>
<evidence type="ECO:0000256" key="9">
    <source>
        <dbReference type="ARBA" id="ARBA00023264"/>
    </source>
</evidence>
<accession>A0A5B8XZF8</accession>
<dbReference type="EMBL" id="CP042467">
    <property type="protein sequence ID" value="QED29383.1"/>
    <property type="molecule type" value="Genomic_DNA"/>
</dbReference>
<dbReference type="Pfam" id="PF13685">
    <property type="entry name" value="Fe-ADH_2"/>
    <property type="match status" value="1"/>
</dbReference>
<evidence type="ECO:0000256" key="7">
    <source>
        <dbReference type="ARBA" id="ARBA00023098"/>
    </source>
</evidence>
<proteinExistence type="predicted"/>
<evidence type="ECO:0000256" key="6">
    <source>
        <dbReference type="ARBA" id="ARBA00023027"/>
    </source>
</evidence>
<keyword evidence="5" id="KW-0560">Oxidoreductase</keyword>
<evidence type="ECO:0000313" key="11">
    <source>
        <dbReference type="Proteomes" id="UP000321595"/>
    </source>
</evidence>
<dbReference type="RefSeq" id="WP_146962616.1">
    <property type="nucleotide sequence ID" value="NZ_CP042467.1"/>
</dbReference>
<dbReference type="Proteomes" id="UP000321595">
    <property type="component" value="Chromosome"/>
</dbReference>
<dbReference type="GO" id="GO:0008654">
    <property type="term" value="P:phospholipid biosynthetic process"/>
    <property type="evidence" value="ECO:0007669"/>
    <property type="project" value="UniProtKB-KW"/>
</dbReference>
<dbReference type="SUPFAM" id="SSF56796">
    <property type="entry name" value="Dehydroquinate synthase-like"/>
    <property type="match status" value="1"/>
</dbReference>
<evidence type="ECO:0000256" key="3">
    <source>
        <dbReference type="ARBA" id="ARBA00022723"/>
    </source>
</evidence>
<keyword evidence="1" id="KW-0963">Cytoplasm</keyword>
<dbReference type="KEGG" id="bbae:FRD01_19525"/>
<evidence type="ECO:0000256" key="5">
    <source>
        <dbReference type="ARBA" id="ARBA00023002"/>
    </source>
</evidence>
<evidence type="ECO:0000313" key="10">
    <source>
        <dbReference type="EMBL" id="QED29383.1"/>
    </source>
</evidence>
<organism evidence="10 11">
    <name type="scientific">Microvenator marinus</name>
    <dbReference type="NCBI Taxonomy" id="2600177"/>
    <lineage>
        <taxon>Bacteria</taxon>
        <taxon>Deltaproteobacteria</taxon>
        <taxon>Bradymonadales</taxon>
        <taxon>Microvenatoraceae</taxon>
        <taxon>Microvenator</taxon>
    </lineage>
</organism>
<sequence>MNAKIESIQSTIDTLLTRFDAKVDTKVAIVQPGALKNAAEVLRSNLPLDRPWLVAVDQNTWEAAGKDLAAGLDAAGVAWERWDVPLVDGETEPFCDDERVEACQKELGKGFGAGVAVGSGTINDVVKLAAHRLNLPMACVATAPSMNGFTSGIAAVLSEGVKTTVPCTAPKVVIADLDVLAEAPQRMIQSGLGDLLSKPVSNADWALSAMLIGSVHSKEALEVIEKGSDMLNDVAPRLPLKDREAVAGLTGSLILSGIAMSVAGSSSPASGGEHLISHYIDMTGHAFDLPCDFHGCQVGVGTLTTAFLYEKFRTLDPAGIDVDALVAAHKPWDEFERWLEEVFGPLFEAVSKHAKAGYPTQDELRARLTVVKERWAELMEAIKPGLRTSGSIEAELREAGCPVRYAELNVDEGRASDAIKLSKNIRNRYTILHLAAELGVLDGWADEAMERFYR</sequence>
<keyword evidence="7" id="KW-0443">Lipid metabolism</keyword>
<dbReference type="CDD" id="cd08175">
    <property type="entry name" value="G1PDH"/>
    <property type="match status" value="1"/>
</dbReference>
<dbReference type="InterPro" id="IPR016205">
    <property type="entry name" value="Glycerol_DH"/>
</dbReference>
<dbReference type="InterPro" id="IPR032837">
    <property type="entry name" value="G1PDH"/>
</dbReference>
<gene>
    <name evidence="10" type="ORF">FRD01_19525</name>
</gene>
<evidence type="ECO:0000256" key="4">
    <source>
        <dbReference type="ARBA" id="ARBA00022857"/>
    </source>
</evidence>